<dbReference type="GO" id="GO:0032049">
    <property type="term" value="P:cardiolipin biosynthetic process"/>
    <property type="evidence" value="ECO:0007669"/>
    <property type="project" value="TreeGrafter"/>
</dbReference>
<dbReference type="AlphaFoldDB" id="A0AA40DXT8"/>
<comment type="caution">
    <text evidence="1">The sequence shown here is derived from an EMBL/GenBank/DDBJ whole genome shotgun (WGS) entry which is preliminary data.</text>
</comment>
<evidence type="ECO:0000313" key="1">
    <source>
        <dbReference type="EMBL" id="KAK0720409.1"/>
    </source>
</evidence>
<dbReference type="InterPro" id="IPR027706">
    <property type="entry name" value="PGP_Pase"/>
</dbReference>
<accession>A0AA40DXT8</accession>
<proteinExistence type="predicted"/>
<name>A0AA40DXT8_9PEZI</name>
<dbReference type="GO" id="GO:0008962">
    <property type="term" value="F:phosphatidylglycerophosphatase activity"/>
    <property type="evidence" value="ECO:0007669"/>
    <property type="project" value="InterPro"/>
</dbReference>
<dbReference type="PANTHER" id="PTHR19288">
    <property type="entry name" value="4-NITROPHENYLPHOSPHATASE-RELATED"/>
    <property type="match status" value="1"/>
</dbReference>
<dbReference type="PANTHER" id="PTHR19288:SF25">
    <property type="entry name" value="PHOSPHATIDYLGLYCEROPHOSPHATASE GEP4, MITOCHONDRIAL"/>
    <property type="match status" value="1"/>
</dbReference>
<organism evidence="1 2">
    <name type="scientific">Lasiosphaeris hirsuta</name>
    <dbReference type="NCBI Taxonomy" id="260670"/>
    <lineage>
        <taxon>Eukaryota</taxon>
        <taxon>Fungi</taxon>
        <taxon>Dikarya</taxon>
        <taxon>Ascomycota</taxon>
        <taxon>Pezizomycotina</taxon>
        <taxon>Sordariomycetes</taxon>
        <taxon>Sordariomycetidae</taxon>
        <taxon>Sordariales</taxon>
        <taxon>Lasiosphaeriaceae</taxon>
        <taxon>Lasiosphaeris</taxon>
    </lineage>
</organism>
<dbReference type="InterPro" id="IPR036412">
    <property type="entry name" value="HAD-like_sf"/>
</dbReference>
<evidence type="ECO:0000313" key="2">
    <source>
        <dbReference type="Proteomes" id="UP001172102"/>
    </source>
</evidence>
<dbReference type="Gene3D" id="3.40.50.1000">
    <property type="entry name" value="HAD superfamily/HAD-like"/>
    <property type="match status" value="1"/>
</dbReference>
<keyword evidence="2" id="KW-1185">Reference proteome</keyword>
<protein>
    <submittedName>
        <fullName evidence="1">Mitochondrial PGP phosphatase</fullName>
    </submittedName>
</protein>
<dbReference type="InterPro" id="IPR023214">
    <property type="entry name" value="HAD_sf"/>
</dbReference>
<dbReference type="InterPro" id="IPR010021">
    <property type="entry name" value="PGPP1/Gep4"/>
</dbReference>
<dbReference type="Proteomes" id="UP001172102">
    <property type="component" value="Unassembled WGS sequence"/>
</dbReference>
<sequence length="214" mass="23573">MNLNLSASLGIFKLLAKPSLCLPHATIANFNDLPVSLDKAFASKGREVDIKAVVLDKDDCFAYPEHSEVFEAYKKRFEALRESYPGRRLLIVSNTAGASSWDTDGGLASEVQKATGVAVLTHRVKKPGCGDEILSYFREHPETGVTHPHHIAIVGDRLATDMVLANTMGSWGIWVKDGVVPLQEKSIFSRMERMLAPYLLSRGYTPPEPASQFE</sequence>
<dbReference type="SUPFAM" id="SSF56784">
    <property type="entry name" value="HAD-like"/>
    <property type="match status" value="1"/>
</dbReference>
<reference evidence="1" key="1">
    <citation type="submission" date="2023-06" db="EMBL/GenBank/DDBJ databases">
        <title>Genome-scale phylogeny and comparative genomics of the fungal order Sordariales.</title>
        <authorList>
            <consortium name="Lawrence Berkeley National Laboratory"/>
            <person name="Hensen N."/>
            <person name="Bonometti L."/>
            <person name="Westerberg I."/>
            <person name="Brannstrom I.O."/>
            <person name="Guillou S."/>
            <person name="Cros-Aarteil S."/>
            <person name="Calhoun S."/>
            <person name="Haridas S."/>
            <person name="Kuo A."/>
            <person name="Mondo S."/>
            <person name="Pangilinan J."/>
            <person name="Riley R."/>
            <person name="Labutti K."/>
            <person name="Andreopoulos B."/>
            <person name="Lipzen A."/>
            <person name="Chen C."/>
            <person name="Yanf M."/>
            <person name="Daum C."/>
            <person name="Ng V."/>
            <person name="Clum A."/>
            <person name="Steindorff A."/>
            <person name="Ohm R."/>
            <person name="Martin F."/>
            <person name="Silar P."/>
            <person name="Natvig D."/>
            <person name="Lalanne C."/>
            <person name="Gautier V."/>
            <person name="Ament-Velasquez S.L."/>
            <person name="Kruys A."/>
            <person name="Hutchinson M.I."/>
            <person name="Powell A.J."/>
            <person name="Barry K."/>
            <person name="Miller A.N."/>
            <person name="Grigoriev I.V."/>
            <person name="Debuchy R."/>
            <person name="Gladieux P."/>
            <person name="Thoren M.H."/>
            <person name="Johannesson H."/>
        </authorList>
    </citation>
    <scope>NUCLEOTIDE SEQUENCE</scope>
    <source>
        <strain evidence="1">SMH4607-1</strain>
    </source>
</reference>
<dbReference type="Pfam" id="PF09419">
    <property type="entry name" value="PGP_phosphatase"/>
    <property type="match status" value="1"/>
</dbReference>
<dbReference type="GO" id="GO:0005739">
    <property type="term" value="C:mitochondrion"/>
    <property type="evidence" value="ECO:0007669"/>
    <property type="project" value="TreeGrafter"/>
</dbReference>
<gene>
    <name evidence="1" type="ORF">B0H67DRAFT_186691</name>
</gene>
<dbReference type="NCBIfam" id="TIGR01668">
    <property type="entry name" value="YqeG_hyp_ppase"/>
    <property type="match status" value="1"/>
</dbReference>
<dbReference type="FunFam" id="3.40.50.1000:FF:000165">
    <property type="entry name" value="HAD superfamily phosphatase"/>
    <property type="match status" value="1"/>
</dbReference>
<dbReference type="EMBL" id="JAUKUA010000003">
    <property type="protein sequence ID" value="KAK0720409.1"/>
    <property type="molecule type" value="Genomic_DNA"/>
</dbReference>